<dbReference type="EMBL" id="NHYD01002702">
    <property type="protein sequence ID" value="PPQ85504.1"/>
    <property type="molecule type" value="Genomic_DNA"/>
</dbReference>
<feature type="compositionally biased region" description="Basic and acidic residues" evidence="1">
    <location>
        <begin position="413"/>
        <end position="424"/>
    </location>
</feature>
<dbReference type="Proteomes" id="UP000283269">
    <property type="component" value="Unassembled WGS sequence"/>
</dbReference>
<organism evidence="2 3">
    <name type="scientific">Psilocybe cyanescens</name>
    <dbReference type="NCBI Taxonomy" id="93625"/>
    <lineage>
        <taxon>Eukaryota</taxon>
        <taxon>Fungi</taxon>
        <taxon>Dikarya</taxon>
        <taxon>Basidiomycota</taxon>
        <taxon>Agaricomycotina</taxon>
        <taxon>Agaricomycetes</taxon>
        <taxon>Agaricomycetidae</taxon>
        <taxon>Agaricales</taxon>
        <taxon>Agaricineae</taxon>
        <taxon>Strophariaceae</taxon>
        <taxon>Psilocybe</taxon>
    </lineage>
</organism>
<protein>
    <submittedName>
        <fullName evidence="2">Uncharacterized protein</fullName>
    </submittedName>
</protein>
<comment type="caution">
    <text evidence="2">The sequence shown here is derived from an EMBL/GenBank/DDBJ whole genome shotgun (WGS) entry which is preliminary data.</text>
</comment>
<feature type="region of interest" description="Disordered" evidence="1">
    <location>
        <begin position="349"/>
        <end position="465"/>
    </location>
</feature>
<gene>
    <name evidence="2" type="ORF">CVT25_006583</name>
</gene>
<feature type="compositionally biased region" description="Basic and acidic residues" evidence="1">
    <location>
        <begin position="364"/>
        <end position="374"/>
    </location>
</feature>
<dbReference type="InParanoid" id="A0A409X437"/>
<keyword evidence="3" id="KW-1185">Reference proteome</keyword>
<accession>A0A409X437</accession>
<feature type="compositionally biased region" description="Basic residues" evidence="1">
    <location>
        <begin position="444"/>
        <end position="455"/>
    </location>
</feature>
<name>A0A409X437_PSICY</name>
<evidence type="ECO:0000256" key="1">
    <source>
        <dbReference type="SAM" id="MobiDB-lite"/>
    </source>
</evidence>
<evidence type="ECO:0000313" key="2">
    <source>
        <dbReference type="EMBL" id="PPQ85504.1"/>
    </source>
</evidence>
<proteinExistence type="predicted"/>
<feature type="compositionally biased region" description="Low complexity" evidence="1">
    <location>
        <begin position="425"/>
        <end position="440"/>
    </location>
</feature>
<feature type="compositionally biased region" description="Polar residues" evidence="1">
    <location>
        <begin position="349"/>
        <end position="363"/>
    </location>
</feature>
<reference evidence="2 3" key="1">
    <citation type="journal article" date="2018" name="Evol. Lett.">
        <title>Horizontal gene cluster transfer increased hallucinogenic mushroom diversity.</title>
        <authorList>
            <person name="Reynolds H.T."/>
            <person name="Vijayakumar V."/>
            <person name="Gluck-Thaler E."/>
            <person name="Korotkin H.B."/>
            <person name="Matheny P.B."/>
            <person name="Slot J.C."/>
        </authorList>
    </citation>
    <scope>NUCLEOTIDE SEQUENCE [LARGE SCALE GENOMIC DNA]</scope>
    <source>
        <strain evidence="2 3">2631</strain>
    </source>
</reference>
<sequence length="465" mass="52282">MSTIPQTYTNVPGTVVFQGDIHDADSFLQWVINHSKDAQAASDIVNSRSHCTFLATNKRLIRLADVEKASVEYFGEHEDPHTIGTPLQELPSTSHIPTSTDISNTEFYQSCVEYVDDFRQWVIRESEDAESAAARLERKPHSSSSNILYQLTQPAEAFIDMENLHKWLTECENASAIETLLDPSPSTSCPTPPFSEYSIGSILMPDMGPLAEEELWPVINSGIPSLSEPFAAEGRYAHSSIAFPPDQHSEPCALNSAIPTHEVNHKSTMVDRHTRMISHSQEKANPYFRPGREAKINQTYESNHREDQGGCCSDLSTIVERKDIHHSSPDDWITMDQWDRPYFPRDYSNPASTMINAGRTSGQETDKESGRHMVDVQPKQDPTRRRESRPILAPEETSINHYAMNETHFVPPDADKPYVCKKNDTPSGPSSLPSSSSLDTTTRKAIHRRSHRPRKLPPLATDIEY</sequence>
<evidence type="ECO:0000313" key="3">
    <source>
        <dbReference type="Proteomes" id="UP000283269"/>
    </source>
</evidence>
<dbReference type="AlphaFoldDB" id="A0A409X437"/>